<dbReference type="InterPro" id="IPR011049">
    <property type="entry name" value="Serralysin-like_metalloprot_C"/>
</dbReference>
<comment type="caution">
    <text evidence="5">The sequence shown here is derived from an EMBL/GenBank/DDBJ whole genome shotgun (WGS) entry which is preliminary data.</text>
</comment>
<dbReference type="NCBIfam" id="NF012211">
    <property type="entry name" value="tand_rpt_95"/>
    <property type="match status" value="2"/>
</dbReference>
<dbReference type="Pfam" id="PF17892">
    <property type="entry name" value="Cadherin_5"/>
    <property type="match status" value="2"/>
</dbReference>
<accession>A0A3D9HY98</accession>
<reference evidence="5 6" key="1">
    <citation type="submission" date="2018-07" db="EMBL/GenBank/DDBJ databases">
        <title>Genomic Encyclopedia of Type Strains, Phase III (KMG-III): the genomes of soil and plant-associated and newly described type strains.</title>
        <authorList>
            <person name="Whitman W."/>
        </authorList>
    </citation>
    <scope>NUCLEOTIDE SEQUENCE [LARGE SCALE GENOMIC DNA]</scope>
    <source>
        <strain evidence="5 6">CECT 8488</strain>
    </source>
</reference>
<gene>
    <name evidence="5" type="ORF">DFP90_1011198</name>
</gene>
<evidence type="ECO:0000259" key="4">
    <source>
        <dbReference type="PROSITE" id="PS50268"/>
    </source>
</evidence>
<dbReference type="SUPFAM" id="SSF51120">
    <property type="entry name" value="beta-Roll"/>
    <property type="match status" value="2"/>
</dbReference>
<dbReference type="InterPro" id="IPR010221">
    <property type="entry name" value="VCBS_dom"/>
</dbReference>
<evidence type="ECO:0000256" key="1">
    <source>
        <dbReference type="ARBA" id="ARBA00004613"/>
    </source>
</evidence>
<dbReference type="InterPro" id="IPR041690">
    <property type="entry name" value="Cadherin_5"/>
</dbReference>
<keyword evidence="6" id="KW-1185">Reference proteome</keyword>
<dbReference type="Proteomes" id="UP000256845">
    <property type="component" value="Unassembled WGS sequence"/>
</dbReference>
<dbReference type="PROSITE" id="PS50268">
    <property type="entry name" value="CADHERIN_2"/>
    <property type="match status" value="1"/>
</dbReference>
<organism evidence="5 6">
    <name type="scientific">Aestuariispira insulae</name>
    <dbReference type="NCBI Taxonomy" id="1461337"/>
    <lineage>
        <taxon>Bacteria</taxon>
        <taxon>Pseudomonadati</taxon>
        <taxon>Pseudomonadota</taxon>
        <taxon>Alphaproteobacteria</taxon>
        <taxon>Rhodospirillales</taxon>
        <taxon>Kiloniellaceae</taxon>
        <taxon>Aestuariispira</taxon>
    </lineage>
</organism>
<dbReference type="Pfam" id="PF17803">
    <property type="entry name" value="Cadherin_4"/>
    <property type="match status" value="3"/>
</dbReference>
<sequence length="1882" mass="191652">SGAVTEDTTLTASGSLTATDADAGESGFQAQSDTAGSYGSFSIDADGNWSYDLANDATDVQALGAGDSLTESFTVLTGDGTEETVTITINGTDDAPEISGDDSGAVTEDTTLTASGSLTATDADAGESGFQAQSDTAGSYGSFSIDADGNWSYDLANDATDVQALGAGDSLTESFTVLTGDGTEETVTITINGTDDAPELSGSFTGAVTEGDEGDVATATGTIAISDADAGDNPVFEATEVDGAYGSLSLDTDGNWTYTLDQAAVQNLNEGDQVTDTITLTASDGTTQDITVDITGTNDAAVIGGDNSGTVSAGGDDVLTMTYGGGSAGYSNSMGYAILDENGNPTSGEVVWSNLHEVGNGSSVEIPLEGVDASNIVYFLIPNGGTKNPDLENGTEVTFAQDEDGNWVAYADGEALNGQDSPAYFSGSADLNPDGIVHVQVDEDGTIGFEDLYGGGDNDFDDANVDTDIEQGEGGSVDGQLTVSDVDDGEAFFVAQTDTAGSYGSFTVDANGAWTYQVDSANGDVAGLGDGESLTDSFTVLSADGTEETVTITINGTNEAPVVSGPTEFSMAEDGAITITEAQLLANASDNDALSVENLAADGGTLTSNGDGTWTFEPADDFSGTINLTYDVSDGEESVAASGVIAVSGVADTPDLTVSLGAGQSGGEAGDPVTITKHNFDDTDRGYSVTAQVINSDGSLSDSESDNVSSYGNGFGANGANSGPSGQIGYSNQHDVSETLTVSFEDTMSEASVDISYLYENENGWGADETGEYLLYRDGQLVGSGSFEGGSGASATVDVSADDGLGFDQLVIKAGDSFSDGSTGYQASDFAIESVTATPMQDDGSTDYPLNITAALTDTDGSESLTITVSDLPDGVTLSNGTENPDGSWTLTSAELDGLSIHVPADVTTDFGLTVTATSSEDGTSASIDASITIPGNEAPNTGPEAEDVDLGSMVEDGSFAISAEMLLANSTDADGDDLSVTGVSVDPQYGSISEDGEGGWIFTPAEDLSSLDVPISFTVSDGEASDNATAVIDVTPDADGVSLTVDADVTATPTQSADVDVNGTEYDDFIRTSWEDDTVAAGAGDDVVYTSSGDDVVYGDDAVATGGPVSAALNIQAALGDQDGSESATIVISGLPEGASLNAGEDLGNGSWSLTSGDLDGLTVTAPEGTESFELTVSASSTDTLGNLSDTSAESEATITVNIDASDSGENDGDGDDWIRMNSGDDIAYGGGGDDYLRGDSGSDTLFGGSGDDNLRGDSQEDYLDGGTGNDTIYAGSDDDIVLGGAGDDIIDGDSGDDLLVGGTGEDIIDGDSGHDVIYAGEESTDQSGDVEKDIIYGDHGEDDIYIGGGGDTVDAGSGHDDIIMTVADAVDGTEIDGGSGTDMLRIDLSSSIDNLDAVIAELYDIQSGLSKHNNDFEIETLGIDAENVEELEIYVDGELHEFAPVVEGDDAVNAESDALDDGLVIFNNFSLADMDSEELMMAVIEINDGYREGDGLNVPQDVLDAAGVEIESEGKVEGTNTFRLVLSGDASLAQYAAIIGAIVLVNDGTSLGDGTRTITAQVTDTGGNLSNVHSVNVAVELPTSDQSLVSTADDQADLVYLSQADGDGVTVTDVQDEELTRDTDMWAVESGGESGVLGEDDLGEDFNSVDAGAGQDWAIMDGDADAELNLGGDVLANFEHAIGGDGDDVLTGNEEANILAGGEGDDTLIASGGNDLMFGGDGDDTFIMKAEDLNSEEWGSSQEYDREVAEALAEAGAFDPGETSLSDFQKSGLDGGDGIDTLRVISEGGDPVSLDHDSLSAVHNVEILDLSGVEGDVNASLTLEDVVSMTDDGNSLTILHDENAVINVNGQDISSPDTYNFNFDGKDIEIKVESVEPPTS</sequence>
<dbReference type="InterPro" id="IPR050557">
    <property type="entry name" value="RTX_toxin/Mannuronan_C5-epim"/>
</dbReference>
<evidence type="ECO:0000256" key="2">
    <source>
        <dbReference type="ARBA" id="ARBA00022525"/>
    </source>
</evidence>
<dbReference type="Gene3D" id="2.60.40.10">
    <property type="entry name" value="Immunoglobulins"/>
    <property type="match status" value="5"/>
</dbReference>
<feature type="domain" description="Cadherin" evidence="4">
    <location>
        <begin position="106"/>
        <end position="236"/>
    </location>
</feature>
<evidence type="ECO:0000313" key="5">
    <source>
        <dbReference type="EMBL" id="RED54395.1"/>
    </source>
</evidence>
<feature type="region of interest" description="Disordered" evidence="3">
    <location>
        <begin position="1"/>
        <end position="36"/>
    </location>
</feature>
<feature type="region of interest" description="Disordered" evidence="3">
    <location>
        <begin position="1241"/>
        <end position="1271"/>
    </location>
</feature>
<dbReference type="InterPro" id="IPR002126">
    <property type="entry name" value="Cadherin-like_dom"/>
</dbReference>
<dbReference type="InterPro" id="IPR040853">
    <property type="entry name" value="RapA2_cadherin-like"/>
</dbReference>
<feature type="region of interest" description="Disordered" evidence="3">
    <location>
        <begin position="696"/>
        <end position="729"/>
    </location>
</feature>
<evidence type="ECO:0000256" key="3">
    <source>
        <dbReference type="SAM" id="MobiDB-lite"/>
    </source>
</evidence>
<dbReference type="GO" id="GO:0005576">
    <property type="term" value="C:extracellular region"/>
    <property type="evidence" value="ECO:0007669"/>
    <property type="project" value="UniProtKB-SubCell"/>
</dbReference>
<dbReference type="GO" id="GO:0005509">
    <property type="term" value="F:calcium ion binding"/>
    <property type="evidence" value="ECO:0007669"/>
    <property type="project" value="InterPro"/>
</dbReference>
<dbReference type="InterPro" id="IPR018511">
    <property type="entry name" value="Hemolysin-typ_Ca-bd_CS"/>
</dbReference>
<dbReference type="Pfam" id="PF13448">
    <property type="entry name" value="DUF4114"/>
    <property type="match status" value="1"/>
</dbReference>
<dbReference type="InterPro" id="IPR001343">
    <property type="entry name" value="Hemolysn_Ca-bd"/>
</dbReference>
<dbReference type="PRINTS" id="PR00313">
    <property type="entry name" value="CABNDNGRPT"/>
</dbReference>
<evidence type="ECO:0000313" key="6">
    <source>
        <dbReference type="Proteomes" id="UP000256845"/>
    </source>
</evidence>
<proteinExistence type="predicted"/>
<feature type="compositionally biased region" description="Low complexity" evidence="3">
    <location>
        <begin position="7"/>
        <end position="21"/>
    </location>
</feature>
<dbReference type="NCBIfam" id="TIGR01965">
    <property type="entry name" value="VCBS_repeat"/>
    <property type="match status" value="4"/>
</dbReference>
<dbReference type="GO" id="GO:0016020">
    <property type="term" value="C:membrane"/>
    <property type="evidence" value="ECO:0007669"/>
    <property type="project" value="InterPro"/>
</dbReference>
<dbReference type="GO" id="GO:0007156">
    <property type="term" value="P:homophilic cell adhesion via plasma membrane adhesion molecules"/>
    <property type="evidence" value="ECO:0007669"/>
    <property type="project" value="InterPro"/>
</dbReference>
<dbReference type="InterPro" id="IPR025193">
    <property type="entry name" value="DUF4114"/>
</dbReference>
<keyword evidence="2" id="KW-0964">Secreted</keyword>
<dbReference type="PROSITE" id="PS00330">
    <property type="entry name" value="HEMOLYSIN_CALCIUM"/>
    <property type="match status" value="1"/>
</dbReference>
<dbReference type="Pfam" id="PF00353">
    <property type="entry name" value="HemolysinCabind"/>
    <property type="match status" value="4"/>
</dbReference>
<name>A0A3D9HY98_9PROT</name>
<dbReference type="PANTHER" id="PTHR38340:SF1">
    <property type="entry name" value="S-LAYER PROTEIN"/>
    <property type="match status" value="1"/>
</dbReference>
<dbReference type="PANTHER" id="PTHR38340">
    <property type="entry name" value="S-LAYER PROTEIN"/>
    <property type="match status" value="1"/>
</dbReference>
<dbReference type="EMBL" id="QRDW01000001">
    <property type="protein sequence ID" value="RED54395.1"/>
    <property type="molecule type" value="Genomic_DNA"/>
</dbReference>
<feature type="non-terminal residue" evidence="5">
    <location>
        <position position="1"/>
    </location>
</feature>
<comment type="subcellular location">
    <subcellularLocation>
        <location evidence="1">Secreted</location>
    </subcellularLocation>
</comment>
<dbReference type="InterPro" id="IPR013783">
    <property type="entry name" value="Ig-like_fold"/>
</dbReference>
<dbReference type="OrthoDB" id="7875798at2"/>
<dbReference type="Gene3D" id="2.150.10.10">
    <property type="entry name" value="Serralysin-like metalloprotease, C-terminal"/>
    <property type="match status" value="3"/>
</dbReference>
<feature type="compositionally biased region" description="Low complexity" evidence="3">
    <location>
        <begin position="699"/>
        <end position="725"/>
    </location>
</feature>
<protein>
    <submittedName>
        <fullName evidence="5">VCBS repeat-containing protein</fullName>
    </submittedName>
</protein>